<evidence type="ECO:0000313" key="1">
    <source>
        <dbReference type="EMBL" id="KUJ07270.1"/>
    </source>
</evidence>
<dbReference type="AlphaFoldDB" id="A0A132B4E6"/>
<dbReference type="InParanoid" id="A0A132B4E6"/>
<dbReference type="RefSeq" id="XP_018061625.1">
    <property type="nucleotide sequence ID" value="XM_018220895.1"/>
</dbReference>
<organism evidence="1 2">
    <name type="scientific">Mollisia scopiformis</name>
    <name type="common">Conifer needle endophyte fungus</name>
    <name type="synonym">Phialocephala scopiformis</name>
    <dbReference type="NCBI Taxonomy" id="149040"/>
    <lineage>
        <taxon>Eukaryota</taxon>
        <taxon>Fungi</taxon>
        <taxon>Dikarya</taxon>
        <taxon>Ascomycota</taxon>
        <taxon>Pezizomycotina</taxon>
        <taxon>Leotiomycetes</taxon>
        <taxon>Helotiales</taxon>
        <taxon>Mollisiaceae</taxon>
        <taxon>Mollisia</taxon>
    </lineage>
</organism>
<name>A0A132B4E6_MOLSC</name>
<dbReference type="GeneID" id="28830621"/>
<dbReference type="Proteomes" id="UP000070700">
    <property type="component" value="Unassembled WGS sequence"/>
</dbReference>
<keyword evidence="2" id="KW-1185">Reference proteome</keyword>
<protein>
    <submittedName>
        <fullName evidence="1">Uncharacterized protein</fullName>
    </submittedName>
</protein>
<reference evidence="1 2" key="1">
    <citation type="submission" date="2015-10" db="EMBL/GenBank/DDBJ databases">
        <title>Full genome of DAOMC 229536 Phialocephala scopiformis, a fungal endophyte of spruce producing the potent anti-insectan compound rugulosin.</title>
        <authorList>
            <consortium name="DOE Joint Genome Institute"/>
            <person name="Walker A.K."/>
            <person name="Frasz S.L."/>
            <person name="Seifert K.A."/>
            <person name="Miller J.D."/>
            <person name="Mondo S.J."/>
            <person name="Labutti K."/>
            <person name="Lipzen A."/>
            <person name="Dockter R."/>
            <person name="Kennedy M."/>
            <person name="Grigoriev I.V."/>
            <person name="Spatafora J.W."/>
        </authorList>
    </citation>
    <scope>NUCLEOTIDE SEQUENCE [LARGE SCALE GENOMIC DNA]</scope>
    <source>
        <strain evidence="1 2">CBS 120377</strain>
    </source>
</reference>
<proteinExistence type="predicted"/>
<accession>A0A132B4E6</accession>
<dbReference type="KEGG" id="psco:LY89DRAFT_742918"/>
<gene>
    <name evidence="1" type="ORF">LY89DRAFT_742918</name>
</gene>
<sequence length="542" mass="61008">MDCKVSVRRYVLIKQPSRWHRRGDRVVVQSPMLELSNNVSEVLVKRFNGLEQNEVCLIPKTDIEKDSTDIYEKSQVSRATFSVNAHGVALFQSTSHDDFQYKVGHRFWIAIDATYRCEDTVPVINLHTYQSGVVRIDQVCWYPKIRGPDGELWTLGGVARHLRLGGRTKLSTWSLVICQHLDGSQSMIKNVVIPTKDVAMADRSLLTLQESQALFERRYRCMLDGFENIDTGGSGMPPSPPASPDVQHAQKALEETLKIASSPTSVSTSINLPVWQRILAYAIQGQKRTRAPYVLRNSTIHTHRPQHQIDRTSAIPVDVVDSVDDDSSEDLISLSDTRSFTPSLAAVEDEQLSSKDAEIFDVDATMMNATPDISKWHKDNLSRHNHLLDNLCDAKVPNCPYITISTSKHFHPPPEKCRTRVPTVMWDYSFPDSDPEPRPPTHEHCVTRLGPYPATGGDCLLANSLKTPSHTCCVWHSRDLVGISIAPDHGFNNVKLDEARRKRLKIYDTSSRVKLQITAGFDVEDDEGEYLTEEAKAIEDQT</sequence>
<evidence type="ECO:0000313" key="2">
    <source>
        <dbReference type="Proteomes" id="UP000070700"/>
    </source>
</evidence>
<dbReference type="EMBL" id="KQ947440">
    <property type="protein sequence ID" value="KUJ07270.1"/>
    <property type="molecule type" value="Genomic_DNA"/>
</dbReference>
<dbReference type="OrthoDB" id="3455134at2759"/>